<dbReference type="SUPFAM" id="SSF52949">
    <property type="entry name" value="Macro domain-like"/>
    <property type="match status" value="1"/>
</dbReference>
<dbReference type="PATRIC" id="fig|299146.4.peg.1152"/>
<evidence type="ECO:0000259" key="2">
    <source>
        <dbReference type="PROSITE" id="PS51154"/>
    </source>
</evidence>
<evidence type="ECO:0000256" key="1">
    <source>
        <dbReference type="SAM" id="Phobius"/>
    </source>
</evidence>
<dbReference type="InterPro" id="IPR002589">
    <property type="entry name" value="Macro_dom"/>
</dbReference>
<dbReference type="EMBL" id="LT594324">
    <property type="protein sequence ID" value="SBT41000.1"/>
    <property type="molecule type" value="Genomic_DNA"/>
</dbReference>
<gene>
    <name evidence="3" type="ORF">GA0070621_1115</name>
</gene>
<evidence type="ECO:0000313" key="4">
    <source>
        <dbReference type="Proteomes" id="UP000198765"/>
    </source>
</evidence>
<evidence type="ECO:0000313" key="3">
    <source>
        <dbReference type="EMBL" id="SBT41000.1"/>
    </source>
</evidence>
<keyword evidence="1" id="KW-0812">Transmembrane</keyword>
<dbReference type="AlphaFoldDB" id="A0A1A8ZAV5"/>
<name>A0A1A8ZAV5_9ACTN</name>
<proteinExistence type="predicted"/>
<dbReference type="Gene3D" id="3.40.220.10">
    <property type="entry name" value="Leucine Aminopeptidase, subunit E, domain 1"/>
    <property type="match status" value="1"/>
</dbReference>
<organism evidence="3 4">
    <name type="scientific">Micromonospora narathiwatensis</name>
    <dbReference type="NCBI Taxonomy" id="299146"/>
    <lineage>
        <taxon>Bacteria</taxon>
        <taxon>Bacillati</taxon>
        <taxon>Actinomycetota</taxon>
        <taxon>Actinomycetes</taxon>
        <taxon>Micromonosporales</taxon>
        <taxon>Micromonosporaceae</taxon>
        <taxon>Micromonospora</taxon>
    </lineage>
</organism>
<sequence length="356" mass="37932">MKRRGLKWGSSLVVNIAAGIFLALCLVGFWWATRPSATGIRHTLFVFVWLCAALTATLVTFSAFPATTSDGTLFGVTLGGAGAFVILVWTAALRAGNRAAERDQREAAAARKAGKTEKAAAKPVPLERQETHWYRVRNSAGQGRRLIGIVTGDIRRVHDIDAWVNSENTDMMMARIHDFSTSGIIRYEGAARDSTGRVLADLVADDLALAVRDRRPVTPGIAIVTSAGELTRSHGVKFVIHMAAVEGEPGEGYRPIRDLDGAVVRGLTAAANPVRHDGTRLEPAASVLFPLIGAGSAGGDLEAIARTLLLAAVDYLARSAGPAPERVLFLAYTDRELAVCRTTLDSCPGLNPQGRG</sequence>
<dbReference type="Proteomes" id="UP000198765">
    <property type="component" value="Chromosome I"/>
</dbReference>
<keyword evidence="4" id="KW-1185">Reference proteome</keyword>
<reference evidence="3 4" key="1">
    <citation type="submission" date="2016-06" db="EMBL/GenBank/DDBJ databases">
        <authorList>
            <person name="Kjaerup R.B."/>
            <person name="Dalgaard T.S."/>
            <person name="Juul-Madsen H.R."/>
        </authorList>
    </citation>
    <scope>NUCLEOTIDE SEQUENCE [LARGE SCALE GENOMIC DNA]</scope>
    <source>
        <strain evidence="3 4">DSM 45248</strain>
    </source>
</reference>
<feature type="transmembrane region" description="Helical" evidence="1">
    <location>
        <begin position="12"/>
        <end position="32"/>
    </location>
</feature>
<feature type="transmembrane region" description="Helical" evidence="1">
    <location>
        <begin position="44"/>
        <end position="66"/>
    </location>
</feature>
<keyword evidence="1" id="KW-0472">Membrane</keyword>
<protein>
    <submittedName>
        <fullName evidence="3">O-acetyl-ADP-ribose deacetylase (Regulator of RNase III), contains Macro domain</fullName>
    </submittedName>
</protein>
<feature type="domain" description="Macro" evidence="2">
    <location>
        <begin position="134"/>
        <end position="348"/>
    </location>
</feature>
<feature type="transmembrane region" description="Helical" evidence="1">
    <location>
        <begin position="72"/>
        <end position="92"/>
    </location>
</feature>
<accession>A0A1A8ZAV5</accession>
<dbReference type="InterPro" id="IPR043472">
    <property type="entry name" value="Macro_dom-like"/>
</dbReference>
<dbReference type="PROSITE" id="PS51154">
    <property type="entry name" value="MACRO"/>
    <property type="match status" value="1"/>
</dbReference>
<keyword evidence="1" id="KW-1133">Transmembrane helix</keyword>